<dbReference type="GO" id="GO:0005886">
    <property type="term" value="C:plasma membrane"/>
    <property type="evidence" value="ECO:0007669"/>
    <property type="project" value="TreeGrafter"/>
</dbReference>
<evidence type="ECO:0000313" key="6">
    <source>
        <dbReference type="EMBL" id="HHP68224.1"/>
    </source>
</evidence>
<feature type="transmembrane region" description="Helical" evidence="5">
    <location>
        <begin position="110"/>
        <end position="131"/>
    </location>
</feature>
<comment type="subcellular location">
    <subcellularLocation>
        <location evidence="1">Membrane</location>
        <topology evidence="1">Multi-pass membrane protein</topology>
    </subcellularLocation>
</comment>
<feature type="transmembrane region" description="Helical" evidence="5">
    <location>
        <begin position="271"/>
        <end position="290"/>
    </location>
</feature>
<dbReference type="EMBL" id="DRYK01000066">
    <property type="protein sequence ID" value="HHP68224.1"/>
    <property type="molecule type" value="Genomic_DNA"/>
</dbReference>
<accession>A0A7J3XZR5</accession>
<feature type="transmembrane region" description="Helical" evidence="5">
    <location>
        <begin position="80"/>
        <end position="98"/>
    </location>
</feature>
<dbReference type="PANTHER" id="PTHR43359">
    <property type="entry name" value="FORMATE HYDROGENLYASE SUBUNIT 4"/>
    <property type="match status" value="1"/>
</dbReference>
<dbReference type="InterPro" id="IPR052561">
    <property type="entry name" value="ComplexI_Subunit1"/>
</dbReference>
<feature type="transmembrane region" description="Helical" evidence="5">
    <location>
        <begin position="184"/>
        <end position="205"/>
    </location>
</feature>
<dbReference type="AlphaFoldDB" id="A0A7J3XZR5"/>
<sequence length="327" mass="36049">MNIPLILFTLLIFPGLIFSFTASLALEYLFRKAVARMQRRMGPSYTGPLGILQPFADFFKLVREKELVVTRYSMPRLAEALLVLGFSSLVVSALYLPLNPYRVVAPFDFFIYIYLCCLVAPLSLILASLSMPGPYTALGVARMLTFITLCEPAYFTSLLIPVVLTRQDGLSYSIYATSTSAYVFWLNPWTLPLMALALVSSLVTLQAKAMLNPFNIPDAEQEIIAGFETEFSGPLLGLARLLHDVDFYVTALSIVYLIMGGPYPYQHSSPQGLLLLAGKFAFVFLASAFIRASTGRLRVEQALSVLGKYSLAPATIGLILATIYTLT</sequence>
<comment type="caution">
    <text evidence="6">The sequence shown here is derived from an EMBL/GenBank/DDBJ whole genome shotgun (WGS) entry which is preliminary data.</text>
</comment>
<gene>
    <name evidence="6" type="ORF">ENM60_05520</name>
</gene>
<dbReference type="Pfam" id="PF00146">
    <property type="entry name" value="NADHdh"/>
    <property type="match status" value="1"/>
</dbReference>
<reference evidence="6" key="1">
    <citation type="journal article" date="2020" name="mSystems">
        <title>Genome- and Community-Level Interaction Insights into Carbon Utilization and Element Cycling Functions of Hydrothermarchaeota in Hydrothermal Sediment.</title>
        <authorList>
            <person name="Zhou Z."/>
            <person name="Liu Y."/>
            <person name="Xu W."/>
            <person name="Pan J."/>
            <person name="Luo Z.H."/>
            <person name="Li M."/>
        </authorList>
    </citation>
    <scope>NUCLEOTIDE SEQUENCE [LARGE SCALE GENOMIC DNA]</scope>
    <source>
        <strain evidence="6">SpSt-110</strain>
    </source>
</reference>
<evidence type="ECO:0000256" key="1">
    <source>
        <dbReference type="ARBA" id="ARBA00004141"/>
    </source>
</evidence>
<dbReference type="PANTHER" id="PTHR43359:SF1">
    <property type="entry name" value="FORMATE HYDROGENLYASE SUBUNIT 4-RELATED"/>
    <property type="match status" value="1"/>
</dbReference>
<evidence type="ECO:0000256" key="2">
    <source>
        <dbReference type="ARBA" id="ARBA00022692"/>
    </source>
</evidence>
<feature type="transmembrane region" description="Helical" evidence="5">
    <location>
        <begin position="143"/>
        <end position="164"/>
    </location>
</feature>
<feature type="transmembrane region" description="Helical" evidence="5">
    <location>
        <begin position="6"/>
        <end position="30"/>
    </location>
</feature>
<proteinExistence type="predicted"/>
<dbReference type="InterPro" id="IPR001694">
    <property type="entry name" value="NADH_UbQ_OxRdtase_su1/FPO"/>
</dbReference>
<keyword evidence="3 5" id="KW-1133">Transmembrane helix</keyword>
<evidence type="ECO:0000256" key="3">
    <source>
        <dbReference type="ARBA" id="ARBA00022989"/>
    </source>
</evidence>
<evidence type="ECO:0000256" key="5">
    <source>
        <dbReference type="SAM" id="Phobius"/>
    </source>
</evidence>
<evidence type="ECO:0000256" key="4">
    <source>
        <dbReference type="ARBA" id="ARBA00023136"/>
    </source>
</evidence>
<feature type="transmembrane region" description="Helical" evidence="5">
    <location>
        <begin position="245"/>
        <end position="265"/>
    </location>
</feature>
<keyword evidence="4 5" id="KW-0472">Membrane</keyword>
<name>A0A7J3XZR5_9CREN</name>
<keyword evidence="2 5" id="KW-0812">Transmembrane</keyword>
<organism evidence="6">
    <name type="scientific">Thermogladius calderae</name>
    <dbReference type="NCBI Taxonomy" id="1200300"/>
    <lineage>
        <taxon>Archaea</taxon>
        <taxon>Thermoproteota</taxon>
        <taxon>Thermoprotei</taxon>
        <taxon>Desulfurococcales</taxon>
        <taxon>Desulfurococcaceae</taxon>
        <taxon>Thermogladius</taxon>
    </lineage>
</organism>
<protein>
    <submittedName>
        <fullName evidence="6">NADH-quinone oxidoreductase subunit H</fullName>
    </submittedName>
</protein>
<feature type="transmembrane region" description="Helical" evidence="5">
    <location>
        <begin position="302"/>
        <end position="326"/>
    </location>
</feature>